<gene>
    <name evidence="11" type="ORF">V6N12_001810</name>
</gene>
<evidence type="ECO:0000256" key="2">
    <source>
        <dbReference type="ARBA" id="ARBA00004613"/>
    </source>
</evidence>
<evidence type="ECO:0000256" key="7">
    <source>
        <dbReference type="ARBA" id="ARBA00022801"/>
    </source>
</evidence>
<sequence length="411" mass="46469">MKGNSWFHCFVLLILTSATFRHGICRAQAETSDGSFVQTRGTNFVVNGKPYFVNGFNAYWMMLLAADPSTRNKVTETFREASKSGMNIARAWAFNDGTDYLPLQISPGSYNEQVFQGLDFVVAEANKFRIRLVLVLVNNYKDFGGKPMYVQWANQRGQHLSNEDDFFTNALVKQFYKNHVKAVLTRKNTITGVVYKDDPTIFAWELMNEAHCLSDPSGARLQNWIKEMAAHVKSIDNHHLLEIGLEGFYGESMPEKKRYNPNNVRLGTDFISDNRIDEIDFATIHIYPEQWLPAPMNSSEKDQLAFVDKWIEAHISDSNSIVKKPLVIGEFGRSSRLPGYSLEKRNAYFQRVYAAIYKSASSRGACAGGLFWQLLTLGMERTADGYEVVLQQSPSTAAIIAEQSRKLSSLA</sequence>
<evidence type="ECO:0000256" key="1">
    <source>
        <dbReference type="ARBA" id="ARBA00001678"/>
    </source>
</evidence>
<keyword evidence="6 9" id="KW-0732">Signal</keyword>
<dbReference type="Gene3D" id="3.20.20.80">
    <property type="entry name" value="Glycosidases"/>
    <property type="match status" value="1"/>
</dbReference>
<proteinExistence type="inferred from homology"/>
<protein>
    <recommendedName>
        <fullName evidence="4">mannan endo-1,4-beta-mannosidase</fullName>
        <ecNumber evidence="4">3.2.1.78</ecNumber>
    </recommendedName>
</protein>
<dbReference type="InterPro" id="IPR001547">
    <property type="entry name" value="Glyco_hydro_5"/>
</dbReference>
<dbReference type="InterPro" id="IPR045053">
    <property type="entry name" value="MAN-like"/>
</dbReference>
<evidence type="ECO:0000313" key="11">
    <source>
        <dbReference type="EMBL" id="KAK8509733.1"/>
    </source>
</evidence>
<dbReference type="Proteomes" id="UP001472677">
    <property type="component" value="Unassembled WGS sequence"/>
</dbReference>
<feature type="chain" id="PRO_5046932098" description="mannan endo-1,4-beta-mannosidase" evidence="9">
    <location>
        <begin position="30"/>
        <end position="411"/>
    </location>
</feature>
<feature type="signal peptide" evidence="9">
    <location>
        <begin position="1"/>
        <end position="29"/>
    </location>
</feature>
<keyword evidence="8" id="KW-0326">Glycosidase</keyword>
<evidence type="ECO:0000256" key="8">
    <source>
        <dbReference type="ARBA" id="ARBA00023295"/>
    </source>
</evidence>
<comment type="catalytic activity">
    <reaction evidence="1">
        <text>Random hydrolysis of (1-&gt;4)-beta-D-mannosidic linkages in mannans, galactomannans and glucomannans.</text>
        <dbReference type="EC" id="3.2.1.78"/>
    </reaction>
</comment>
<evidence type="ECO:0000256" key="4">
    <source>
        <dbReference type="ARBA" id="ARBA00012706"/>
    </source>
</evidence>
<dbReference type="Pfam" id="PF26410">
    <property type="entry name" value="GH5_mannosidase"/>
    <property type="match status" value="1"/>
</dbReference>
<comment type="caution">
    <text evidence="11">The sequence shown here is derived from an EMBL/GenBank/DDBJ whole genome shotgun (WGS) entry which is preliminary data.</text>
</comment>
<feature type="domain" description="Glycoside hydrolase family 5" evidence="10">
    <location>
        <begin position="35"/>
        <end position="383"/>
    </location>
</feature>
<evidence type="ECO:0000256" key="9">
    <source>
        <dbReference type="SAM" id="SignalP"/>
    </source>
</evidence>
<keyword evidence="5" id="KW-0964">Secreted</keyword>
<organism evidence="11 12">
    <name type="scientific">Hibiscus sabdariffa</name>
    <name type="common">roselle</name>
    <dbReference type="NCBI Taxonomy" id="183260"/>
    <lineage>
        <taxon>Eukaryota</taxon>
        <taxon>Viridiplantae</taxon>
        <taxon>Streptophyta</taxon>
        <taxon>Embryophyta</taxon>
        <taxon>Tracheophyta</taxon>
        <taxon>Spermatophyta</taxon>
        <taxon>Magnoliopsida</taxon>
        <taxon>eudicotyledons</taxon>
        <taxon>Gunneridae</taxon>
        <taxon>Pentapetalae</taxon>
        <taxon>rosids</taxon>
        <taxon>malvids</taxon>
        <taxon>Malvales</taxon>
        <taxon>Malvaceae</taxon>
        <taxon>Malvoideae</taxon>
        <taxon>Hibiscus</taxon>
    </lineage>
</organism>
<accession>A0ABR2BRF5</accession>
<evidence type="ECO:0000259" key="10">
    <source>
        <dbReference type="Pfam" id="PF26410"/>
    </source>
</evidence>
<dbReference type="PANTHER" id="PTHR31451:SF39">
    <property type="entry name" value="MANNAN ENDO-1,4-BETA-MANNOSIDASE 1"/>
    <property type="match status" value="1"/>
</dbReference>
<dbReference type="SUPFAM" id="SSF51445">
    <property type="entry name" value="(Trans)glycosidases"/>
    <property type="match status" value="1"/>
</dbReference>
<evidence type="ECO:0000313" key="12">
    <source>
        <dbReference type="Proteomes" id="UP001472677"/>
    </source>
</evidence>
<reference evidence="11 12" key="1">
    <citation type="journal article" date="2024" name="G3 (Bethesda)">
        <title>Genome assembly of Hibiscus sabdariffa L. provides insights into metabolisms of medicinal natural products.</title>
        <authorList>
            <person name="Kim T."/>
        </authorList>
    </citation>
    <scope>NUCLEOTIDE SEQUENCE [LARGE SCALE GENOMIC DNA]</scope>
    <source>
        <strain evidence="11">TK-2024</strain>
        <tissue evidence="11">Old leaves</tissue>
    </source>
</reference>
<keyword evidence="12" id="KW-1185">Reference proteome</keyword>
<comment type="similarity">
    <text evidence="3">Belongs to the glycosyl hydrolase 5 (cellulase A) family.</text>
</comment>
<evidence type="ECO:0000256" key="6">
    <source>
        <dbReference type="ARBA" id="ARBA00022729"/>
    </source>
</evidence>
<evidence type="ECO:0000256" key="5">
    <source>
        <dbReference type="ARBA" id="ARBA00022525"/>
    </source>
</evidence>
<evidence type="ECO:0000256" key="3">
    <source>
        <dbReference type="ARBA" id="ARBA00005641"/>
    </source>
</evidence>
<dbReference type="EMBL" id="JBBPBM010000090">
    <property type="protein sequence ID" value="KAK8509733.1"/>
    <property type="molecule type" value="Genomic_DNA"/>
</dbReference>
<dbReference type="PANTHER" id="PTHR31451">
    <property type="match status" value="1"/>
</dbReference>
<dbReference type="InterPro" id="IPR017853">
    <property type="entry name" value="GH"/>
</dbReference>
<comment type="subcellular location">
    <subcellularLocation>
        <location evidence="2">Secreted</location>
    </subcellularLocation>
</comment>
<keyword evidence="7" id="KW-0378">Hydrolase</keyword>
<dbReference type="EC" id="3.2.1.78" evidence="4"/>
<name>A0ABR2BRF5_9ROSI</name>